<organism evidence="2">
    <name type="scientific">marine sediment metagenome</name>
    <dbReference type="NCBI Taxonomy" id="412755"/>
    <lineage>
        <taxon>unclassified sequences</taxon>
        <taxon>metagenomes</taxon>
        <taxon>ecological metagenomes</taxon>
    </lineage>
</organism>
<dbReference type="Pfam" id="PF21628">
    <property type="entry name" value="Gp10-like"/>
    <property type="match status" value="1"/>
</dbReference>
<gene>
    <name evidence="2" type="ORF">LCGC14_0614660</name>
</gene>
<protein>
    <submittedName>
        <fullName evidence="2">Uncharacterized protein</fullName>
    </submittedName>
</protein>
<sequence length="140" mass="15521">MPMYYKMTSMKKSPKKAKSDMMPDKITEYDKYPYGLSISLNYDSLKKLGYKAEDFKVGGEIMLQATAKVERISMSETMGSHMDENVSMQITDIYLEMGKGKKKTMKDAMKGKKSSGDGMGIAAGSDGNPSMPSNPHGKIY</sequence>
<name>A0A0F9TSZ6_9ZZZZ</name>
<accession>A0A0F9TSZ6</accession>
<evidence type="ECO:0000313" key="2">
    <source>
        <dbReference type="EMBL" id="KKN52246.1"/>
    </source>
</evidence>
<dbReference type="EMBL" id="LAZR01001027">
    <property type="protein sequence ID" value="KKN52246.1"/>
    <property type="molecule type" value="Genomic_DNA"/>
</dbReference>
<dbReference type="InterPro" id="IPR049302">
    <property type="entry name" value="Gp10-like"/>
</dbReference>
<evidence type="ECO:0000256" key="1">
    <source>
        <dbReference type="SAM" id="MobiDB-lite"/>
    </source>
</evidence>
<feature type="region of interest" description="Disordered" evidence="1">
    <location>
        <begin position="104"/>
        <end position="140"/>
    </location>
</feature>
<comment type="caution">
    <text evidence="2">The sequence shown here is derived from an EMBL/GenBank/DDBJ whole genome shotgun (WGS) entry which is preliminary data.</text>
</comment>
<dbReference type="AlphaFoldDB" id="A0A0F9TSZ6"/>
<proteinExistence type="predicted"/>
<reference evidence="2" key="1">
    <citation type="journal article" date="2015" name="Nature">
        <title>Complex archaea that bridge the gap between prokaryotes and eukaryotes.</title>
        <authorList>
            <person name="Spang A."/>
            <person name="Saw J.H."/>
            <person name="Jorgensen S.L."/>
            <person name="Zaremba-Niedzwiedzka K."/>
            <person name="Martijn J."/>
            <person name="Lind A.E."/>
            <person name="van Eijk R."/>
            <person name="Schleper C."/>
            <person name="Guy L."/>
            <person name="Ettema T.J."/>
        </authorList>
    </citation>
    <scope>NUCLEOTIDE SEQUENCE</scope>
</reference>